<dbReference type="GO" id="GO:0008168">
    <property type="term" value="F:methyltransferase activity"/>
    <property type="evidence" value="ECO:0007669"/>
    <property type="project" value="UniProtKB-KW"/>
</dbReference>
<organism evidence="4 5">
    <name type="scientific">Roseateles agri</name>
    <dbReference type="NCBI Taxonomy" id="3098619"/>
    <lineage>
        <taxon>Bacteria</taxon>
        <taxon>Pseudomonadati</taxon>
        <taxon>Pseudomonadota</taxon>
        <taxon>Betaproteobacteria</taxon>
        <taxon>Burkholderiales</taxon>
        <taxon>Sphaerotilaceae</taxon>
        <taxon>Roseateles</taxon>
    </lineage>
</organism>
<evidence type="ECO:0000313" key="4">
    <source>
        <dbReference type="EMBL" id="MDY0747329.1"/>
    </source>
</evidence>
<accession>A0ABU5DPX7</accession>
<dbReference type="PANTHER" id="PTHR30481:SF4">
    <property type="entry name" value="SITE-SPECIFIC DNA-METHYLTRANSFERASE (ADENINE-SPECIFIC)"/>
    <property type="match status" value="1"/>
</dbReference>
<dbReference type="GO" id="GO:0032259">
    <property type="term" value="P:methylation"/>
    <property type="evidence" value="ECO:0007669"/>
    <property type="project" value="UniProtKB-KW"/>
</dbReference>
<evidence type="ECO:0000313" key="5">
    <source>
        <dbReference type="Proteomes" id="UP001285263"/>
    </source>
</evidence>
<name>A0ABU5DPX7_9BURK</name>
<dbReference type="Pfam" id="PF02086">
    <property type="entry name" value="MethyltransfD12"/>
    <property type="match status" value="1"/>
</dbReference>
<gene>
    <name evidence="4" type="ORF">SNE35_22695</name>
</gene>
<comment type="caution">
    <text evidence="4">The sequence shown here is derived from an EMBL/GenBank/DDBJ whole genome shotgun (WGS) entry which is preliminary data.</text>
</comment>
<evidence type="ECO:0000256" key="2">
    <source>
        <dbReference type="ARBA" id="ARBA00022679"/>
    </source>
</evidence>
<protein>
    <submittedName>
        <fullName evidence="4">DNA adenine methylase</fullName>
    </submittedName>
</protein>
<keyword evidence="2" id="KW-0808">Transferase</keyword>
<dbReference type="InterPro" id="IPR012263">
    <property type="entry name" value="M_m6A_EcoRV"/>
</dbReference>
<dbReference type="Proteomes" id="UP001285263">
    <property type="component" value="Unassembled WGS sequence"/>
</dbReference>
<dbReference type="PRINTS" id="PR00505">
    <property type="entry name" value="D12N6MTFRASE"/>
</dbReference>
<dbReference type="SUPFAM" id="SSF53335">
    <property type="entry name" value="S-adenosyl-L-methionine-dependent methyltransferases"/>
    <property type="match status" value="1"/>
</dbReference>
<dbReference type="Gene3D" id="3.40.50.150">
    <property type="entry name" value="Vaccinia Virus protein VP39"/>
    <property type="match status" value="2"/>
</dbReference>
<dbReference type="PIRSF" id="PIRSF000398">
    <property type="entry name" value="M_m6A_EcoRV"/>
    <property type="match status" value="1"/>
</dbReference>
<keyword evidence="3" id="KW-0949">S-adenosyl-L-methionine</keyword>
<reference evidence="4 5" key="1">
    <citation type="submission" date="2023-11" db="EMBL/GenBank/DDBJ databases">
        <title>Paucibacter sp. nov., isolated from fresh soil in Korea.</title>
        <authorList>
            <person name="Le N.T.T."/>
        </authorList>
    </citation>
    <scope>NUCLEOTIDE SEQUENCE [LARGE SCALE GENOMIC DNA]</scope>
    <source>
        <strain evidence="4 5">R3-3</strain>
    </source>
</reference>
<keyword evidence="5" id="KW-1185">Reference proteome</keyword>
<evidence type="ECO:0000256" key="1">
    <source>
        <dbReference type="ARBA" id="ARBA00022603"/>
    </source>
</evidence>
<dbReference type="InterPro" id="IPR012327">
    <property type="entry name" value="MeTrfase_D12"/>
</dbReference>
<dbReference type="InterPro" id="IPR029063">
    <property type="entry name" value="SAM-dependent_MTases_sf"/>
</dbReference>
<dbReference type="RefSeq" id="WP_320425286.1">
    <property type="nucleotide sequence ID" value="NZ_JAXCLA010000007.1"/>
</dbReference>
<dbReference type="PANTHER" id="PTHR30481">
    <property type="entry name" value="DNA ADENINE METHYLASE"/>
    <property type="match status" value="1"/>
</dbReference>
<dbReference type="EMBL" id="JAXCLA010000007">
    <property type="protein sequence ID" value="MDY0747329.1"/>
    <property type="molecule type" value="Genomic_DNA"/>
</dbReference>
<sequence>MAAETVTRPALRYHGGKFRLAPWILQFMPPHGCYVEPFGGAAGVLLRKPRVYAEVYNDLDGDIVNFFRVVRDPAMRADLVEACRLTPYAREEFDGSYQPTDDALERARRTCVRAAMGFGSAGATKATTGFRTDTRRKYGTAQHNWAAYPDSIAAIGERFAGVLIENREAIAVIQAHDGPDTLHFVDPPYVHATRHMRNKGGYRHELDDAGHRRLIDALLAVDGMVILCGYASSLYDGALQAWNRHETTARISGGRGTSHRTEVVWLNPACSAALDASRGGLFSTSPAIDAGAQEAVNGC</sequence>
<proteinExistence type="predicted"/>
<evidence type="ECO:0000256" key="3">
    <source>
        <dbReference type="ARBA" id="ARBA00022691"/>
    </source>
</evidence>
<keyword evidence="1 4" id="KW-0489">Methyltransferase</keyword>